<dbReference type="InterPro" id="IPR000504">
    <property type="entry name" value="RRM_dom"/>
</dbReference>
<dbReference type="PROSITE" id="PS50102">
    <property type="entry name" value="RRM"/>
    <property type="match status" value="1"/>
</dbReference>
<dbReference type="InterPro" id="IPR012677">
    <property type="entry name" value="Nucleotide-bd_a/b_plait_sf"/>
</dbReference>
<keyword evidence="3" id="KW-1185">Reference proteome</keyword>
<dbReference type="Gene3D" id="3.30.70.330">
    <property type="match status" value="1"/>
</dbReference>
<accession>A0A914XQ35</accession>
<dbReference type="Pfam" id="PF00076">
    <property type="entry name" value="RRM_1"/>
    <property type="match status" value="1"/>
</dbReference>
<organism evidence="3 4">
    <name type="scientific">Plectus sambesii</name>
    <dbReference type="NCBI Taxonomy" id="2011161"/>
    <lineage>
        <taxon>Eukaryota</taxon>
        <taxon>Metazoa</taxon>
        <taxon>Ecdysozoa</taxon>
        <taxon>Nematoda</taxon>
        <taxon>Chromadorea</taxon>
        <taxon>Plectida</taxon>
        <taxon>Plectina</taxon>
        <taxon>Plectoidea</taxon>
        <taxon>Plectidae</taxon>
        <taxon>Plectus</taxon>
    </lineage>
</organism>
<dbReference type="WBParaSite" id="PSAMB.scaffold9488size4924.g32484.t1">
    <property type="protein sequence ID" value="PSAMB.scaffold9488size4924.g32484.t1"/>
    <property type="gene ID" value="PSAMB.scaffold9488size4924.g32484"/>
</dbReference>
<dbReference type="PANTHER" id="PTHR18806:SF4">
    <property type="entry name" value="RNA-BINDING PROTEIN 25"/>
    <property type="match status" value="1"/>
</dbReference>
<dbReference type="SUPFAM" id="SSF54928">
    <property type="entry name" value="RNA-binding domain, RBD"/>
    <property type="match status" value="1"/>
</dbReference>
<proteinExistence type="predicted"/>
<dbReference type="CDD" id="cd12446">
    <property type="entry name" value="RRM_RBM25"/>
    <property type="match status" value="1"/>
</dbReference>
<protein>
    <submittedName>
        <fullName evidence="4">RRM domain-containing protein</fullName>
    </submittedName>
</protein>
<reference evidence="4" key="1">
    <citation type="submission" date="2022-11" db="UniProtKB">
        <authorList>
            <consortium name="WormBaseParasite"/>
        </authorList>
    </citation>
    <scope>IDENTIFICATION</scope>
</reference>
<evidence type="ECO:0000313" key="4">
    <source>
        <dbReference type="WBParaSite" id="PSAMB.scaffold9488size4924.g32484.t1"/>
    </source>
</evidence>
<dbReference type="InterPro" id="IPR052768">
    <property type="entry name" value="RBM25"/>
</dbReference>
<evidence type="ECO:0000256" key="1">
    <source>
        <dbReference type="PROSITE-ProRule" id="PRU00176"/>
    </source>
</evidence>
<sequence length="240" mass="27070">MQGPPRFQMMPGYGGVTMVPVPFVQTPTYFMPSNLLAGGQRLISQAPIRKPPPVEKPPQTTAFVGNIHDRCSNDLIRAMLQECGNVVSWKRIQGSSGKFQAFGFCEFDHPESTLRALRLLHDMRLGDKKLVVKVDEKTGELLRSFVAKQRQQQGKPALQLSAGEMPKDEEMTKNDEHYLRAINLLIEHEAPDLLSTEDGEITSRSPTLQGKGGNLDVATLDRDKKEYIRDEIERFRQTHK</sequence>
<keyword evidence="1" id="KW-0694">RNA-binding</keyword>
<dbReference type="PANTHER" id="PTHR18806">
    <property type="entry name" value="RBM25 PROTEIN"/>
    <property type="match status" value="1"/>
</dbReference>
<dbReference type="GO" id="GO:0000381">
    <property type="term" value="P:regulation of alternative mRNA splicing, via spliceosome"/>
    <property type="evidence" value="ECO:0007669"/>
    <property type="project" value="TreeGrafter"/>
</dbReference>
<dbReference type="SMART" id="SM00360">
    <property type="entry name" value="RRM"/>
    <property type="match status" value="1"/>
</dbReference>
<evidence type="ECO:0000259" key="2">
    <source>
        <dbReference type="PROSITE" id="PS50102"/>
    </source>
</evidence>
<dbReference type="GO" id="GO:0005681">
    <property type="term" value="C:spliceosomal complex"/>
    <property type="evidence" value="ECO:0007669"/>
    <property type="project" value="TreeGrafter"/>
</dbReference>
<feature type="domain" description="RRM" evidence="2">
    <location>
        <begin position="60"/>
        <end position="137"/>
    </location>
</feature>
<dbReference type="Proteomes" id="UP000887566">
    <property type="component" value="Unplaced"/>
</dbReference>
<dbReference type="GO" id="GO:0003729">
    <property type="term" value="F:mRNA binding"/>
    <property type="evidence" value="ECO:0007669"/>
    <property type="project" value="TreeGrafter"/>
</dbReference>
<evidence type="ECO:0000313" key="3">
    <source>
        <dbReference type="Proteomes" id="UP000887566"/>
    </source>
</evidence>
<dbReference type="AlphaFoldDB" id="A0A914XQ35"/>
<name>A0A914XQ35_9BILA</name>
<dbReference type="InterPro" id="IPR035979">
    <property type="entry name" value="RBD_domain_sf"/>
</dbReference>
<dbReference type="InterPro" id="IPR034268">
    <property type="entry name" value="RBM25_RRM"/>
</dbReference>